<keyword evidence="3" id="KW-1185">Reference proteome</keyword>
<evidence type="ECO:0000313" key="2">
    <source>
        <dbReference type="EMBL" id="TNY19577.1"/>
    </source>
</evidence>
<sequence length="228" mass="24261">MSKQLVQLSLPGPGGAASVHATFASPSDSLEGLVTTLLAEDGAQIKRTVCGRGHAQADDLGLWRVQRTLNSSPNSERTDEELADLEGDRLLSPELTVEEALALTGSAPPPPPPGPASPHASSNDNSTQFSDFLLSSHLHAPSLRLVFTPNLVEFTFEHIPGLPEGFRFRLFLGAETTAGETVEALMEELGVAKFAIQGHKSARIEYCVQTSDGSRSASLPSALFFRSL</sequence>
<dbReference type="Proteomes" id="UP000311382">
    <property type="component" value="Unassembled WGS sequence"/>
</dbReference>
<dbReference type="AlphaFoldDB" id="A0A5C5FRR5"/>
<feature type="compositionally biased region" description="Pro residues" evidence="1">
    <location>
        <begin position="107"/>
        <end position="116"/>
    </location>
</feature>
<feature type="region of interest" description="Disordered" evidence="1">
    <location>
        <begin position="103"/>
        <end position="126"/>
    </location>
</feature>
<organism evidence="2 3">
    <name type="scientific">Rhodotorula diobovata</name>
    <dbReference type="NCBI Taxonomy" id="5288"/>
    <lineage>
        <taxon>Eukaryota</taxon>
        <taxon>Fungi</taxon>
        <taxon>Dikarya</taxon>
        <taxon>Basidiomycota</taxon>
        <taxon>Pucciniomycotina</taxon>
        <taxon>Microbotryomycetes</taxon>
        <taxon>Sporidiobolales</taxon>
        <taxon>Sporidiobolaceae</taxon>
        <taxon>Rhodotorula</taxon>
    </lineage>
</organism>
<comment type="caution">
    <text evidence="2">The sequence shown here is derived from an EMBL/GenBank/DDBJ whole genome shotgun (WGS) entry which is preliminary data.</text>
</comment>
<reference evidence="2 3" key="1">
    <citation type="submission" date="2019-03" db="EMBL/GenBank/DDBJ databases">
        <title>Rhodosporidium diobovatum UCD-FST 08-225 genome sequencing, assembly, and annotation.</title>
        <authorList>
            <person name="Fakankun I.U."/>
            <person name="Fristensky B."/>
            <person name="Levin D.B."/>
        </authorList>
    </citation>
    <scope>NUCLEOTIDE SEQUENCE [LARGE SCALE GENOMIC DNA]</scope>
    <source>
        <strain evidence="2 3">UCD-FST 08-225</strain>
    </source>
</reference>
<proteinExistence type="predicted"/>
<dbReference type="STRING" id="5288.A0A5C5FRR5"/>
<evidence type="ECO:0000256" key="1">
    <source>
        <dbReference type="SAM" id="MobiDB-lite"/>
    </source>
</evidence>
<accession>A0A5C5FRR5</accession>
<dbReference type="EMBL" id="SOZI01000091">
    <property type="protein sequence ID" value="TNY19577.1"/>
    <property type="molecule type" value="Genomic_DNA"/>
</dbReference>
<feature type="region of interest" description="Disordered" evidence="1">
    <location>
        <begin position="70"/>
        <end position="90"/>
    </location>
</feature>
<gene>
    <name evidence="2" type="ORF">DMC30DRAFT_400040</name>
</gene>
<protein>
    <submittedName>
        <fullName evidence="2">Uncharacterized protein</fullName>
    </submittedName>
</protein>
<dbReference type="OrthoDB" id="1668162at2759"/>
<name>A0A5C5FRR5_9BASI</name>
<evidence type="ECO:0000313" key="3">
    <source>
        <dbReference type="Proteomes" id="UP000311382"/>
    </source>
</evidence>